<dbReference type="InterPro" id="IPR003489">
    <property type="entry name" value="RHF/RaiA"/>
</dbReference>
<reference evidence="1 2" key="1">
    <citation type="submission" date="2017-09" db="EMBL/GenBank/DDBJ databases">
        <title>Depth-based differentiation of microbial function through sediment-hosted aquifers and enrichment of novel symbionts in the deep terrestrial subsurface.</title>
        <authorList>
            <person name="Probst A.J."/>
            <person name="Ladd B."/>
            <person name="Jarett J.K."/>
            <person name="Geller-Mcgrath D.E."/>
            <person name="Sieber C.M."/>
            <person name="Emerson J.B."/>
            <person name="Anantharaman K."/>
            <person name="Thomas B.C."/>
            <person name="Malmstrom R."/>
            <person name="Stieglmeier M."/>
            <person name="Klingl A."/>
            <person name="Woyke T."/>
            <person name="Ryan C.M."/>
            <person name="Banfield J.F."/>
        </authorList>
    </citation>
    <scope>NUCLEOTIDE SEQUENCE [LARGE SCALE GENOMIC DNA]</scope>
    <source>
        <strain evidence="1">CG11_big_fil_rev_8_21_14_0_20_46_11</strain>
    </source>
</reference>
<accession>A0A2H0KD63</accession>
<dbReference type="SUPFAM" id="SSF69754">
    <property type="entry name" value="Ribosome binding protein Y (YfiA homologue)"/>
    <property type="match status" value="1"/>
</dbReference>
<comment type="caution">
    <text evidence="1">The sequence shown here is derived from an EMBL/GenBank/DDBJ whole genome shotgun (WGS) entry which is preliminary data.</text>
</comment>
<dbReference type="Pfam" id="PF02482">
    <property type="entry name" value="Ribosomal_S30AE"/>
    <property type="match status" value="1"/>
</dbReference>
<evidence type="ECO:0008006" key="3">
    <source>
        <dbReference type="Google" id="ProtNLM"/>
    </source>
</evidence>
<dbReference type="Proteomes" id="UP000229342">
    <property type="component" value="Unassembled WGS sequence"/>
</dbReference>
<dbReference type="EMBL" id="PCVG01000006">
    <property type="protein sequence ID" value="PIQ69165.1"/>
    <property type="molecule type" value="Genomic_DNA"/>
</dbReference>
<evidence type="ECO:0000313" key="1">
    <source>
        <dbReference type="EMBL" id="PIQ69165.1"/>
    </source>
</evidence>
<sequence>MRLTLKATQVTITDDIRDYLDKRLQSLNKIMDLEDPAVITSVELGRSTKHHQSGDIFYAEITVYRGKHSWRSVTHEATLTAAIDAMREEIANELSQRKGKRFSLLRKGNLAAKALLRGGYEGLTYLGRPAKAGWKYLRRMAGRKE</sequence>
<evidence type="ECO:0000313" key="2">
    <source>
        <dbReference type="Proteomes" id="UP000229342"/>
    </source>
</evidence>
<dbReference type="InterPro" id="IPR036567">
    <property type="entry name" value="RHF-like"/>
</dbReference>
<protein>
    <recommendedName>
        <fullName evidence="3">Ribosomal subunit interface protein</fullName>
    </recommendedName>
</protein>
<organism evidence="1 2">
    <name type="scientific">Candidatus Taylorbacteria bacterium CG11_big_fil_rev_8_21_14_0_20_46_11</name>
    <dbReference type="NCBI Taxonomy" id="1975025"/>
    <lineage>
        <taxon>Bacteria</taxon>
        <taxon>Candidatus Tayloriibacteriota</taxon>
    </lineage>
</organism>
<proteinExistence type="predicted"/>
<dbReference type="AlphaFoldDB" id="A0A2H0KD63"/>
<name>A0A2H0KD63_9BACT</name>
<gene>
    <name evidence="1" type="ORF">COV91_00265</name>
</gene>
<dbReference type="Gene3D" id="3.30.160.100">
    <property type="entry name" value="Ribosome hibernation promotion factor-like"/>
    <property type="match status" value="1"/>
</dbReference>